<keyword evidence="14" id="KW-0969">Cilium</keyword>
<dbReference type="GO" id="GO:0003774">
    <property type="term" value="F:cytoskeletal motor activity"/>
    <property type="evidence" value="ECO:0007669"/>
    <property type="project" value="InterPro"/>
</dbReference>
<dbReference type="SUPFAM" id="SSF48029">
    <property type="entry name" value="FliG"/>
    <property type="match status" value="2"/>
</dbReference>
<keyword evidence="15" id="KW-1185">Reference proteome</keyword>
<keyword evidence="9 11" id="KW-0975">Bacterial flagellum</keyword>
<dbReference type="RefSeq" id="WP_079647784.1">
    <property type="nucleotide sequence ID" value="NZ_FUYM01000003.1"/>
</dbReference>
<dbReference type="PIRSF" id="PIRSF003161">
    <property type="entry name" value="FliG"/>
    <property type="match status" value="1"/>
</dbReference>
<keyword evidence="7 11" id="KW-0283">Flagellar rotation</keyword>
<dbReference type="InterPro" id="IPR028263">
    <property type="entry name" value="FliG_N"/>
</dbReference>
<dbReference type="PRINTS" id="PR00954">
    <property type="entry name" value="FLGMOTORFLIG"/>
</dbReference>
<evidence type="ECO:0000256" key="4">
    <source>
        <dbReference type="ARBA" id="ARBA00021870"/>
    </source>
</evidence>
<evidence type="ECO:0000313" key="14">
    <source>
        <dbReference type="EMBL" id="SKB52750.1"/>
    </source>
</evidence>
<dbReference type="InterPro" id="IPR006668">
    <property type="entry name" value="Mg_transptr_MgtE_intracell_dom"/>
</dbReference>
<dbReference type="InterPro" id="IPR023087">
    <property type="entry name" value="Flg_Motor_Flig_C"/>
</dbReference>
<dbReference type="GO" id="GO:0071973">
    <property type="term" value="P:bacterial-type flagellum-dependent cell motility"/>
    <property type="evidence" value="ECO:0007669"/>
    <property type="project" value="InterPro"/>
</dbReference>
<dbReference type="SMART" id="SM00924">
    <property type="entry name" value="MgtE_N"/>
    <property type="match status" value="1"/>
</dbReference>
<keyword evidence="8 11" id="KW-0472">Membrane</keyword>
<evidence type="ECO:0000256" key="8">
    <source>
        <dbReference type="ARBA" id="ARBA00023136"/>
    </source>
</evidence>
<dbReference type="Gene3D" id="1.10.220.30">
    <property type="match status" value="3"/>
</dbReference>
<feature type="compositionally biased region" description="Low complexity" evidence="12">
    <location>
        <begin position="195"/>
        <end position="206"/>
    </location>
</feature>
<keyword evidence="5 11" id="KW-1003">Cell membrane</keyword>
<evidence type="ECO:0000313" key="15">
    <source>
        <dbReference type="Proteomes" id="UP000189818"/>
    </source>
</evidence>
<evidence type="ECO:0000256" key="12">
    <source>
        <dbReference type="SAM" id="MobiDB-lite"/>
    </source>
</evidence>
<evidence type="ECO:0000256" key="6">
    <source>
        <dbReference type="ARBA" id="ARBA00022500"/>
    </source>
</evidence>
<keyword evidence="14" id="KW-0282">Flagellum</keyword>
<sequence>MADGTPIDTENATPVEPSGSSAAAILLMLLGEEEAATVLSRLEPDEVQHLGGAMFNVANISEQEIDGVFDVFVDRARVRTTLGFGVERQIKGIMHKALGQDKADQVLQRITPVQHTNALENLKWMDARQIANLIAFEHPQIAAIVLAFLDAQRAADVLALLPEEMQADLVYRVATMGPVTETALAELDELLSRPATAQSTGATTRRGGAGEAAKIVNSSRKAAEQRIIKALQKLDKTVARTIEEEMFVFDNLMALTEKDLGTLLRAVESDILVVSLKGADEKLRAKIFGCMSSRAAQSIQDEIADRGPMRLADVQEGQKQMLAVARKLAAEGTISLGGKGDDFV</sequence>
<proteinExistence type="inferred from homology"/>
<reference evidence="15" key="1">
    <citation type="submission" date="2017-02" db="EMBL/GenBank/DDBJ databases">
        <authorList>
            <person name="Varghese N."/>
            <person name="Submissions S."/>
        </authorList>
    </citation>
    <scope>NUCLEOTIDE SEQUENCE [LARGE SCALE GENOMIC DNA]</scope>
    <source>
        <strain evidence="15">UM2</strain>
    </source>
</reference>
<keyword evidence="6 11" id="KW-0145">Chemotaxis</keyword>
<evidence type="ECO:0000256" key="7">
    <source>
        <dbReference type="ARBA" id="ARBA00022779"/>
    </source>
</evidence>
<dbReference type="GO" id="GO:0005886">
    <property type="term" value="C:plasma membrane"/>
    <property type="evidence" value="ECO:0007669"/>
    <property type="project" value="UniProtKB-SubCell"/>
</dbReference>
<dbReference type="NCBIfam" id="TIGR00207">
    <property type="entry name" value="fliG"/>
    <property type="match status" value="1"/>
</dbReference>
<evidence type="ECO:0000256" key="3">
    <source>
        <dbReference type="ARBA" id="ARBA00010299"/>
    </source>
</evidence>
<evidence type="ECO:0000259" key="13">
    <source>
        <dbReference type="SMART" id="SM00924"/>
    </source>
</evidence>
<evidence type="ECO:0000256" key="9">
    <source>
        <dbReference type="ARBA" id="ARBA00023143"/>
    </source>
</evidence>
<keyword evidence="11" id="KW-0997">Cell inner membrane</keyword>
<feature type="domain" description="Magnesium transporter MgtE intracellular" evidence="13">
    <location>
        <begin position="125"/>
        <end position="238"/>
    </location>
</feature>
<dbReference type="EMBL" id="FUYM01000003">
    <property type="protein sequence ID" value="SKB52750.1"/>
    <property type="molecule type" value="Genomic_DNA"/>
</dbReference>
<evidence type="ECO:0000256" key="1">
    <source>
        <dbReference type="ARBA" id="ARBA00004117"/>
    </source>
</evidence>
<gene>
    <name evidence="14" type="ORF">SAMN06295920_103442</name>
</gene>
<dbReference type="InterPro" id="IPR000090">
    <property type="entry name" value="Flg_Motor_Flig"/>
</dbReference>
<evidence type="ECO:0000256" key="2">
    <source>
        <dbReference type="ARBA" id="ARBA00004413"/>
    </source>
</evidence>
<dbReference type="Proteomes" id="UP000189818">
    <property type="component" value="Unassembled WGS sequence"/>
</dbReference>
<evidence type="ECO:0000256" key="10">
    <source>
        <dbReference type="ARBA" id="ARBA00025598"/>
    </source>
</evidence>
<dbReference type="InterPro" id="IPR032779">
    <property type="entry name" value="FliG_M"/>
</dbReference>
<name>A0A1T5C0S7_9SPHN</name>
<organism evidence="14 15">
    <name type="scientific">Rhizorhabdus histidinilytica</name>
    <dbReference type="NCBI Taxonomy" id="439228"/>
    <lineage>
        <taxon>Bacteria</taxon>
        <taxon>Pseudomonadati</taxon>
        <taxon>Pseudomonadota</taxon>
        <taxon>Alphaproteobacteria</taxon>
        <taxon>Sphingomonadales</taxon>
        <taxon>Sphingomonadaceae</taxon>
        <taxon>Rhizorhabdus</taxon>
    </lineage>
</organism>
<protein>
    <recommendedName>
        <fullName evidence="4 11">Flagellar motor switch protein FliG</fullName>
    </recommendedName>
</protein>
<dbReference type="Pfam" id="PF14841">
    <property type="entry name" value="FliG_M"/>
    <property type="match status" value="1"/>
</dbReference>
<dbReference type="STRING" id="439228.SAMN06295920_103442"/>
<evidence type="ECO:0000256" key="5">
    <source>
        <dbReference type="ARBA" id="ARBA00022475"/>
    </source>
</evidence>
<dbReference type="GO" id="GO:0006935">
    <property type="term" value="P:chemotaxis"/>
    <property type="evidence" value="ECO:0007669"/>
    <property type="project" value="UniProtKB-KW"/>
</dbReference>
<feature type="region of interest" description="Disordered" evidence="12">
    <location>
        <begin position="195"/>
        <end position="215"/>
    </location>
</feature>
<comment type="subcellular location">
    <subcellularLocation>
        <location evidence="1 11">Bacterial flagellum basal body</location>
    </subcellularLocation>
    <subcellularLocation>
        <location evidence="11">Cell inner membrane</location>
        <topology evidence="11">Peripheral membrane protein</topology>
        <orientation evidence="11">Cytoplasmic side</orientation>
    </subcellularLocation>
    <subcellularLocation>
        <location evidence="2">Cell membrane</location>
        <topology evidence="2">Peripheral membrane protein</topology>
        <orientation evidence="2">Cytoplasmic side</orientation>
    </subcellularLocation>
</comment>
<dbReference type="AlphaFoldDB" id="A0A1T5C0S7"/>
<dbReference type="OrthoDB" id="9780302at2"/>
<dbReference type="PANTHER" id="PTHR30534:SF0">
    <property type="entry name" value="FLAGELLAR MOTOR SWITCH PROTEIN FLIG"/>
    <property type="match status" value="1"/>
</dbReference>
<comment type="similarity">
    <text evidence="3 11">Belongs to the FliG family.</text>
</comment>
<keyword evidence="14" id="KW-0966">Cell projection</keyword>
<dbReference type="PANTHER" id="PTHR30534">
    <property type="entry name" value="FLAGELLAR MOTOR SWITCH PROTEIN FLIG"/>
    <property type="match status" value="1"/>
</dbReference>
<dbReference type="GO" id="GO:0009425">
    <property type="term" value="C:bacterial-type flagellum basal body"/>
    <property type="evidence" value="ECO:0007669"/>
    <property type="project" value="UniProtKB-SubCell"/>
</dbReference>
<dbReference type="InterPro" id="IPR011002">
    <property type="entry name" value="FliG_a-hlx"/>
</dbReference>
<dbReference type="Pfam" id="PF01706">
    <property type="entry name" value="FliG_C"/>
    <property type="match status" value="1"/>
</dbReference>
<dbReference type="Pfam" id="PF14842">
    <property type="entry name" value="FliG_N"/>
    <property type="match status" value="1"/>
</dbReference>
<evidence type="ECO:0000256" key="11">
    <source>
        <dbReference type="PIRNR" id="PIRNR003161"/>
    </source>
</evidence>
<accession>A0A1T5C0S7</accession>
<comment type="function">
    <text evidence="10 11">FliG is one of three proteins (FliG, FliN, FliM) that forms the rotor-mounted switch complex (C ring), located at the base of the basal body. This complex interacts with the CheY and CheZ chemotaxis proteins, in addition to contacting components of the motor that determine the direction of flagellar rotation.</text>
</comment>